<evidence type="ECO:0000259" key="3">
    <source>
        <dbReference type="PROSITE" id="PS51391"/>
    </source>
</evidence>
<evidence type="ECO:0000313" key="5">
    <source>
        <dbReference type="Proteomes" id="UP000580250"/>
    </source>
</evidence>
<dbReference type="Proteomes" id="UP000580250">
    <property type="component" value="Unassembled WGS sequence"/>
</dbReference>
<dbReference type="Gene3D" id="6.10.140.420">
    <property type="match status" value="1"/>
</dbReference>
<feature type="region of interest" description="Disordered" evidence="2">
    <location>
        <begin position="357"/>
        <end position="416"/>
    </location>
</feature>
<protein>
    <recommendedName>
        <fullName evidence="3">CID domain-containing protein</fullName>
    </recommendedName>
</protein>
<dbReference type="GO" id="GO:0005634">
    <property type="term" value="C:nucleus"/>
    <property type="evidence" value="ECO:0007669"/>
    <property type="project" value="TreeGrafter"/>
</dbReference>
<dbReference type="SMART" id="SM01115">
    <property type="entry name" value="cwf21"/>
    <property type="match status" value="1"/>
</dbReference>
<dbReference type="GO" id="GO:0003723">
    <property type="term" value="F:RNA binding"/>
    <property type="evidence" value="ECO:0007669"/>
    <property type="project" value="UniProtKB-KW"/>
</dbReference>
<dbReference type="OrthoDB" id="377209at2759"/>
<dbReference type="AlphaFoldDB" id="A0A6V7UNT7"/>
<accession>A0A6V7UNT7</accession>
<feature type="compositionally biased region" description="Basic and acidic residues" evidence="2">
    <location>
        <begin position="331"/>
        <end position="340"/>
    </location>
</feature>
<dbReference type="PANTHER" id="PTHR23140">
    <property type="entry name" value="RNA PROCESSING PROTEIN LD23810P"/>
    <property type="match status" value="1"/>
</dbReference>
<dbReference type="SUPFAM" id="SSF48464">
    <property type="entry name" value="ENTH/VHS domain"/>
    <property type="match status" value="1"/>
</dbReference>
<dbReference type="InterPro" id="IPR013170">
    <property type="entry name" value="mRNA_splic_Cwf21_dom"/>
</dbReference>
<feature type="region of interest" description="Disordered" evidence="2">
    <location>
        <begin position="261"/>
        <end position="340"/>
    </location>
</feature>
<dbReference type="InterPro" id="IPR008942">
    <property type="entry name" value="ENTH_VHS"/>
</dbReference>
<reference evidence="4 5" key="1">
    <citation type="submission" date="2020-08" db="EMBL/GenBank/DDBJ databases">
        <authorList>
            <person name="Koutsovoulos G."/>
            <person name="Danchin GJ E."/>
        </authorList>
    </citation>
    <scope>NUCLEOTIDE SEQUENCE [LARGE SCALE GENOMIC DNA]</scope>
</reference>
<feature type="region of interest" description="Disordered" evidence="2">
    <location>
        <begin position="42"/>
        <end position="86"/>
    </location>
</feature>
<gene>
    <name evidence="4" type="ORF">MENT_LOCUS15300</name>
</gene>
<dbReference type="PANTHER" id="PTHR23140:SF0">
    <property type="entry name" value="U2 SNRNP-ASSOCIATED SURP MOTIF-CONTAINING PROTEIN"/>
    <property type="match status" value="1"/>
</dbReference>
<sequence>MQGDDRTKWRLDKFKMFEGGSWWQPPPHALFELGMPPQLYNTAYVPKRRRSNDKKQANNVHKRSSSTEKKVGEEKEETDENKDRVERRKKALKNIAEKEEQRKRLKGVLNDQSREELENLLRNLTPEKIAIGDAMVWCLDHAECSKEITQCIFESLCIKETPLHRKIARIYLVSDILANCAVRVKDAFYYRQHFGDYLLKIFSELNEALDSIESRLKAEQFRQRVMLCFRNWEDHAVYPTQDLIKWQNVFLGLLKTDGGVDSSIDGEPIPQEEDEDLDGLPIQEEDDDIDGMPMPDDVGSDGDLDGIPIVNDEEDDSKRFTTGSWSTLEPVEQKSGDIQHARSKWESIEISRWEQQQNAITDNKNNSKLKAFDSEEGYHDDRTDRKRCRLSKLTPSPEPKESKNHITASNSNDDEERRQMLREIEIKVMKLQDKLEADGNTLQSEMDLEVSKYRQKLVQRMEEKLGMIQHRRRHSPSRSDSKQHPVRIHLFIHANRERDNTVVNVHAHQSELADAIDVHPIVHAIVARLYAIQHLDGIDDARCECGVLRTNIFLFIF</sequence>
<dbReference type="Pfam" id="PF04818">
    <property type="entry name" value="CID"/>
    <property type="match status" value="1"/>
</dbReference>
<organism evidence="4 5">
    <name type="scientific">Meloidogyne enterolobii</name>
    <name type="common">Root-knot nematode worm</name>
    <name type="synonym">Meloidogyne mayaguensis</name>
    <dbReference type="NCBI Taxonomy" id="390850"/>
    <lineage>
        <taxon>Eukaryota</taxon>
        <taxon>Metazoa</taxon>
        <taxon>Ecdysozoa</taxon>
        <taxon>Nematoda</taxon>
        <taxon>Chromadorea</taxon>
        <taxon>Rhabditida</taxon>
        <taxon>Tylenchina</taxon>
        <taxon>Tylenchomorpha</taxon>
        <taxon>Tylenchoidea</taxon>
        <taxon>Meloidogynidae</taxon>
        <taxon>Meloidogyninae</taxon>
        <taxon>Meloidogyne</taxon>
    </lineage>
</organism>
<comment type="caution">
    <text evidence="4">The sequence shown here is derived from an EMBL/GenBank/DDBJ whole genome shotgun (WGS) entry which is preliminary data.</text>
</comment>
<proteinExistence type="predicted"/>
<dbReference type="PROSITE" id="PS51391">
    <property type="entry name" value="CID"/>
    <property type="match status" value="1"/>
</dbReference>
<dbReference type="CDD" id="cd21370">
    <property type="entry name" value="cwf21_SR140"/>
    <property type="match status" value="1"/>
</dbReference>
<feature type="compositionally biased region" description="Polar residues" evidence="2">
    <location>
        <begin position="357"/>
        <end position="368"/>
    </location>
</feature>
<evidence type="ECO:0000256" key="1">
    <source>
        <dbReference type="ARBA" id="ARBA00022884"/>
    </source>
</evidence>
<dbReference type="EMBL" id="CAJEWN010000091">
    <property type="protein sequence ID" value="CAD2162246.1"/>
    <property type="molecule type" value="Genomic_DNA"/>
</dbReference>
<dbReference type="InterPro" id="IPR051485">
    <property type="entry name" value="SR-CTD_assoc_factor"/>
</dbReference>
<dbReference type="SMART" id="SM00582">
    <property type="entry name" value="RPR"/>
    <property type="match status" value="1"/>
</dbReference>
<feature type="compositionally biased region" description="Acidic residues" evidence="2">
    <location>
        <begin position="270"/>
        <end position="290"/>
    </location>
</feature>
<name>A0A6V7UNT7_MELEN</name>
<feature type="compositionally biased region" description="Basic and acidic residues" evidence="2">
    <location>
        <begin position="370"/>
        <end position="384"/>
    </location>
</feature>
<evidence type="ECO:0000256" key="2">
    <source>
        <dbReference type="SAM" id="MobiDB-lite"/>
    </source>
</evidence>
<feature type="domain" description="CID" evidence="3">
    <location>
        <begin position="109"/>
        <end position="254"/>
    </location>
</feature>
<dbReference type="Pfam" id="PF08312">
    <property type="entry name" value="cwf21"/>
    <property type="match status" value="1"/>
</dbReference>
<dbReference type="InterPro" id="IPR047488">
    <property type="entry name" value="SR140_cwf21"/>
</dbReference>
<evidence type="ECO:0000313" key="4">
    <source>
        <dbReference type="EMBL" id="CAD2162246.1"/>
    </source>
</evidence>
<dbReference type="InterPro" id="IPR006569">
    <property type="entry name" value="CID_dom"/>
</dbReference>
<dbReference type="Gene3D" id="1.25.40.90">
    <property type="match status" value="1"/>
</dbReference>
<keyword evidence="1" id="KW-0694">RNA-binding</keyword>